<dbReference type="InterPro" id="IPR051642">
    <property type="entry name" value="SWI6-like"/>
</dbReference>
<dbReference type="PANTHER" id="PTHR43828">
    <property type="entry name" value="ASPARAGINASE"/>
    <property type="match status" value="1"/>
</dbReference>
<feature type="compositionally biased region" description="Basic and acidic residues" evidence="1">
    <location>
        <begin position="275"/>
        <end position="289"/>
    </location>
</feature>
<dbReference type="OrthoDB" id="5562739at2759"/>
<feature type="region of interest" description="Disordered" evidence="1">
    <location>
        <begin position="255"/>
        <end position="432"/>
    </location>
</feature>
<reference evidence="3 4" key="1">
    <citation type="journal article" date="2019" name="Sci. Rep.">
        <title>A multi-omics analysis of the grapevine pathogen Lasiodiplodia theobromae reveals that temperature affects the expression of virulence- and pathogenicity-related genes.</title>
        <authorList>
            <person name="Felix C."/>
            <person name="Meneses R."/>
            <person name="Goncalves M.F.M."/>
            <person name="Tilleman L."/>
            <person name="Duarte A.S."/>
            <person name="Jorrin-Novo J.V."/>
            <person name="Van de Peer Y."/>
            <person name="Deforce D."/>
            <person name="Van Nieuwerburgh F."/>
            <person name="Esteves A.C."/>
            <person name="Alves A."/>
        </authorList>
    </citation>
    <scope>NUCLEOTIDE SEQUENCE [LARGE SCALE GENOMIC DNA]</scope>
    <source>
        <strain evidence="3 4">LA-SOL3</strain>
    </source>
</reference>
<feature type="compositionally biased region" description="Low complexity" evidence="1">
    <location>
        <begin position="407"/>
        <end position="416"/>
    </location>
</feature>
<dbReference type="SUPFAM" id="SSF54616">
    <property type="entry name" value="DNA-binding domain of Mlu1-box binding protein MBP1"/>
    <property type="match status" value="1"/>
</dbReference>
<organism evidence="3 4">
    <name type="scientific">Lasiodiplodia theobromae</name>
    <dbReference type="NCBI Taxonomy" id="45133"/>
    <lineage>
        <taxon>Eukaryota</taxon>
        <taxon>Fungi</taxon>
        <taxon>Dikarya</taxon>
        <taxon>Ascomycota</taxon>
        <taxon>Pezizomycotina</taxon>
        <taxon>Dothideomycetes</taxon>
        <taxon>Dothideomycetes incertae sedis</taxon>
        <taxon>Botryosphaeriales</taxon>
        <taxon>Botryosphaeriaceae</taxon>
        <taxon>Lasiodiplodia</taxon>
    </lineage>
</organism>
<comment type="caution">
    <text evidence="3">The sequence shown here is derived from an EMBL/GenBank/DDBJ whole genome shotgun (WGS) entry which is preliminary data.</text>
</comment>
<dbReference type="Proteomes" id="UP000325902">
    <property type="component" value="Unassembled WGS sequence"/>
</dbReference>
<feature type="compositionally biased region" description="Acidic residues" evidence="1">
    <location>
        <begin position="564"/>
        <end position="575"/>
    </location>
</feature>
<sequence length="635" mass="68705">MDIGSLLNPSSVDHHHHHVESTVVTPPPPPSTKTSMLRDQEQQQPPKRQKLSKADAVFVKGRPKGEVRYPPFGSVDHDNYDPSLAARHREYQIFPPVDEIKDYPQHIPYSSEKKDFLEKTGREAFEVFHYTFVLPGDDVKWTVMWDYNVGLTRITHFFKCCKYSKTTPARAISLNPGLRDISHSITGGSLLAQGYWLPYDAARAVAANFCWHLRAALTPLFGPDFVRDCLHPADALYATFRIPRTVVQRCRAQAEEWQKGSRKKMKGVSGGVEGEGMREREGEERENRGVVRSGGGGGGGGDNGGDGGNNSPGERRRRGPALLLAAPVSRSRTGSPLRSVATMAPTTTTTGGKASSWMPPPPPSTPGPRSLRPRLVAAPPTPSTPSPQQQQREQPHGRHYDNFDGSTTTTTTAATTFSGKWPSPSLTIESGYASDTERPGMYLCSPQVSPLTQVPAPPQWASVNNGGGGAAALAPAVDVNGFVKVGDKSLYCYGSGVTAPPAVNARIAGARYYRGPTSSPVGEASSWMSFVPRSFVPAPAAEVEGEQQTRAAAKRPISTVEKEGDGDDDDNDDETVSVWSAHVQRSSASPASESPEESSSRDVTAARLLLNLLKGDSGRNALTSHREKRLRRASH</sequence>
<evidence type="ECO:0000313" key="3">
    <source>
        <dbReference type="EMBL" id="KAB2570205.1"/>
    </source>
</evidence>
<feature type="compositionally biased region" description="Low complexity" evidence="1">
    <location>
        <begin position="346"/>
        <end position="357"/>
    </location>
</feature>
<evidence type="ECO:0000259" key="2">
    <source>
        <dbReference type="PROSITE" id="PS51299"/>
    </source>
</evidence>
<dbReference type="GO" id="GO:0033309">
    <property type="term" value="C:SBF transcription complex"/>
    <property type="evidence" value="ECO:0007669"/>
    <property type="project" value="TreeGrafter"/>
</dbReference>
<accession>A0A5N5CXV9</accession>
<name>A0A5N5CXV9_9PEZI</name>
<dbReference type="Gene3D" id="3.10.260.10">
    <property type="entry name" value="Transcription regulator HTH, APSES-type DNA-binding domain"/>
    <property type="match status" value="1"/>
</dbReference>
<dbReference type="AlphaFoldDB" id="A0A5N5CXV9"/>
<dbReference type="GO" id="GO:0003677">
    <property type="term" value="F:DNA binding"/>
    <property type="evidence" value="ECO:0007669"/>
    <property type="project" value="InterPro"/>
</dbReference>
<feature type="region of interest" description="Disordered" evidence="1">
    <location>
        <begin position="1"/>
        <end position="54"/>
    </location>
</feature>
<dbReference type="PROSITE" id="PS51299">
    <property type="entry name" value="HTH_APSES"/>
    <property type="match status" value="1"/>
</dbReference>
<protein>
    <submittedName>
        <fullName evidence="3">Transcriptional repressor XBP1</fullName>
    </submittedName>
</protein>
<proteinExistence type="predicted"/>
<dbReference type="GO" id="GO:0000981">
    <property type="term" value="F:DNA-binding transcription factor activity, RNA polymerase II-specific"/>
    <property type="evidence" value="ECO:0007669"/>
    <property type="project" value="UniProtKB-ARBA"/>
</dbReference>
<dbReference type="EMBL" id="VCHE01000147">
    <property type="protein sequence ID" value="KAB2570205.1"/>
    <property type="molecule type" value="Genomic_DNA"/>
</dbReference>
<feature type="domain" description="HTH APSES-type" evidence="2">
    <location>
        <begin position="114"/>
        <end position="232"/>
    </location>
</feature>
<dbReference type="InterPro" id="IPR036887">
    <property type="entry name" value="HTH_APSES_sf"/>
</dbReference>
<feature type="compositionally biased region" description="Gly residues" evidence="1">
    <location>
        <begin position="292"/>
        <end position="310"/>
    </location>
</feature>
<gene>
    <name evidence="3" type="primary">XBP1</name>
    <name evidence="3" type="ORF">DBV05_g11120</name>
</gene>
<feature type="region of interest" description="Disordered" evidence="1">
    <location>
        <begin position="541"/>
        <end position="635"/>
    </location>
</feature>
<evidence type="ECO:0000313" key="4">
    <source>
        <dbReference type="Proteomes" id="UP000325902"/>
    </source>
</evidence>
<dbReference type="InterPro" id="IPR003163">
    <property type="entry name" value="Tscrpt_reg_HTH_APSES-type"/>
</dbReference>
<feature type="compositionally biased region" description="Basic residues" evidence="1">
    <location>
        <begin position="626"/>
        <end position="635"/>
    </location>
</feature>
<feature type="compositionally biased region" description="Basic and acidic residues" evidence="1">
    <location>
        <begin position="393"/>
        <end position="402"/>
    </location>
</feature>
<keyword evidence="4" id="KW-1185">Reference proteome</keyword>
<evidence type="ECO:0000256" key="1">
    <source>
        <dbReference type="SAM" id="MobiDB-lite"/>
    </source>
</evidence>
<dbReference type="GO" id="GO:0030907">
    <property type="term" value="C:MBF transcription complex"/>
    <property type="evidence" value="ECO:0007669"/>
    <property type="project" value="TreeGrafter"/>
</dbReference>
<dbReference type="PANTHER" id="PTHR43828:SF5">
    <property type="entry name" value="TRANSCRIPTIONAL REPRESSOR XBP1"/>
    <property type="match status" value="1"/>
</dbReference>